<dbReference type="Proteomes" id="UP000265955">
    <property type="component" value="Unassembled WGS sequence"/>
</dbReference>
<dbReference type="RefSeq" id="WP_119769485.1">
    <property type="nucleotide sequence ID" value="NZ_QYUO01000001.1"/>
</dbReference>
<keyword evidence="5 8" id="KW-0812">Transmembrane</keyword>
<dbReference type="PANTHER" id="PTHR35893:SF3">
    <property type="entry name" value="INNER MEMBRANE PROTEIN"/>
    <property type="match status" value="1"/>
</dbReference>
<evidence type="ECO:0000256" key="7">
    <source>
        <dbReference type="ARBA" id="ARBA00023136"/>
    </source>
</evidence>
<dbReference type="PANTHER" id="PTHR35893">
    <property type="entry name" value="INNER MEMBRANE PROTEIN-RELATED"/>
    <property type="match status" value="1"/>
</dbReference>
<reference evidence="12" key="1">
    <citation type="submission" date="2018-09" db="EMBL/GenBank/DDBJ databases">
        <authorList>
            <person name="Zhu H."/>
        </authorList>
    </citation>
    <scope>NUCLEOTIDE SEQUENCE [LARGE SCALE GENOMIC DNA]</scope>
    <source>
        <strain evidence="12">K1R23-30</strain>
    </source>
</reference>
<name>A0A3A3FXZ8_9BURK</name>
<dbReference type="GO" id="GO:0043022">
    <property type="term" value="F:ribosome binding"/>
    <property type="evidence" value="ECO:0007669"/>
    <property type="project" value="InterPro"/>
</dbReference>
<evidence type="ECO:0000256" key="1">
    <source>
        <dbReference type="ARBA" id="ARBA00004377"/>
    </source>
</evidence>
<dbReference type="InterPro" id="IPR043605">
    <property type="entry name" value="DUF883_C"/>
</dbReference>
<dbReference type="InterPro" id="IPR010279">
    <property type="entry name" value="YqjD/ElaB"/>
</dbReference>
<keyword evidence="3" id="KW-1003">Cell membrane</keyword>
<comment type="subcellular location">
    <subcellularLocation>
        <location evidence="1">Cell inner membrane</location>
        <topology evidence="1">Single-pass membrane protein</topology>
    </subcellularLocation>
</comment>
<accession>A0A3A3FXZ8</accession>
<dbReference type="OrthoDB" id="9181874at2"/>
<comment type="caution">
    <text evidence="11">The sequence shown here is derived from an EMBL/GenBank/DDBJ whole genome shotgun (WGS) entry which is preliminary data.</text>
</comment>
<evidence type="ECO:0000256" key="2">
    <source>
        <dbReference type="ARBA" id="ARBA00010423"/>
    </source>
</evidence>
<evidence type="ECO:0000313" key="11">
    <source>
        <dbReference type="EMBL" id="RJF99548.1"/>
    </source>
</evidence>
<feature type="domain" description="DUF883" evidence="9">
    <location>
        <begin position="12"/>
        <end position="63"/>
    </location>
</feature>
<keyword evidence="12" id="KW-1185">Reference proteome</keyword>
<keyword evidence="7 8" id="KW-0472">Membrane</keyword>
<keyword evidence="4" id="KW-0997">Cell inner membrane</keyword>
<feature type="domain" description="DUF883" evidence="10">
    <location>
        <begin position="76"/>
        <end position="105"/>
    </location>
</feature>
<dbReference type="EMBL" id="QYUO01000001">
    <property type="protein sequence ID" value="RJF99548.1"/>
    <property type="molecule type" value="Genomic_DNA"/>
</dbReference>
<dbReference type="InterPro" id="IPR043604">
    <property type="entry name" value="DUF883_N"/>
</dbReference>
<dbReference type="Pfam" id="PF05957">
    <property type="entry name" value="DUF883"/>
    <property type="match status" value="1"/>
</dbReference>
<organism evidence="11 12">
    <name type="scientific">Noviherbaspirillum saxi</name>
    <dbReference type="NCBI Taxonomy" id="2320863"/>
    <lineage>
        <taxon>Bacteria</taxon>
        <taxon>Pseudomonadati</taxon>
        <taxon>Pseudomonadota</taxon>
        <taxon>Betaproteobacteria</taxon>
        <taxon>Burkholderiales</taxon>
        <taxon>Oxalobacteraceae</taxon>
        <taxon>Noviherbaspirillum</taxon>
    </lineage>
</organism>
<evidence type="ECO:0000259" key="9">
    <source>
        <dbReference type="Pfam" id="PF05957"/>
    </source>
</evidence>
<sequence length="105" mass="11539">MESNGQYGSTRDRLLDDLKLVLRDAEDLLRSTGEQAGEGYQVARAKFETTMGMAKDNLSEMEQLVAENARAAMESTDRYVKENPWQAVGVGALAGFVVGLILGRR</sequence>
<protein>
    <submittedName>
        <fullName evidence="11">DUF883 domain-containing protein</fullName>
    </submittedName>
</protein>
<evidence type="ECO:0000256" key="8">
    <source>
        <dbReference type="SAM" id="Phobius"/>
    </source>
</evidence>
<evidence type="ECO:0000256" key="5">
    <source>
        <dbReference type="ARBA" id="ARBA00022692"/>
    </source>
</evidence>
<dbReference type="AlphaFoldDB" id="A0A3A3FXZ8"/>
<evidence type="ECO:0000256" key="3">
    <source>
        <dbReference type="ARBA" id="ARBA00022475"/>
    </source>
</evidence>
<evidence type="ECO:0000256" key="4">
    <source>
        <dbReference type="ARBA" id="ARBA00022519"/>
    </source>
</evidence>
<dbReference type="Pfam" id="PF19029">
    <property type="entry name" value="DUF883_C"/>
    <property type="match status" value="1"/>
</dbReference>
<evidence type="ECO:0000313" key="12">
    <source>
        <dbReference type="Proteomes" id="UP000265955"/>
    </source>
</evidence>
<keyword evidence="6 8" id="KW-1133">Transmembrane helix</keyword>
<dbReference type="GO" id="GO:0005886">
    <property type="term" value="C:plasma membrane"/>
    <property type="evidence" value="ECO:0007669"/>
    <property type="project" value="UniProtKB-SubCell"/>
</dbReference>
<comment type="similarity">
    <text evidence="2">Belongs to the ElaB/YgaM/YqjD family.</text>
</comment>
<proteinExistence type="inferred from homology"/>
<evidence type="ECO:0000256" key="6">
    <source>
        <dbReference type="ARBA" id="ARBA00022989"/>
    </source>
</evidence>
<feature type="transmembrane region" description="Helical" evidence="8">
    <location>
        <begin position="85"/>
        <end position="103"/>
    </location>
</feature>
<evidence type="ECO:0000259" key="10">
    <source>
        <dbReference type="Pfam" id="PF19029"/>
    </source>
</evidence>
<gene>
    <name evidence="11" type="ORF">D3871_14190</name>
</gene>